<dbReference type="EMBL" id="KV454407">
    <property type="protein sequence ID" value="ODQ66937.1"/>
    <property type="molecule type" value="Genomic_DNA"/>
</dbReference>
<evidence type="ECO:0000256" key="1">
    <source>
        <dbReference type="ARBA" id="ARBA00001936"/>
    </source>
</evidence>
<keyword evidence="6 10" id="KW-0378">Hydrolase</keyword>
<dbReference type="Proteomes" id="UP000095009">
    <property type="component" value="Unassembled WGS sequence"/>
</dbReference>
<reference evidence="13 14" key="1">
    <citation type="journal article" date="2016" name="Proc. Natl. Acad. Sci. U.S.A.">
        <title>Comparative genomics of biotechnologically important yeasts.</title>
        <authorList>
            <person name="Riley R."/>
            <person name="Haridas S."/>
            <person name="Wolfe K.H."/>
            <person name="Lopes M.R."/>
            <person name="Hittinger C.T."/>
            <person name="Goeker M."/>
            <person name="Salamov A.A."/>
            <person name="Wisecaver J.H."/>
            <person name="Long T.M."/>
            <person name="Calvey C.H."/>
            <person name="Aerts A.L."/>
            <person name="Barry K.W."/>
            <person name="Choi C."/>
            <person name="Clum A."/>
            <person name="Coughlan A.Y."/>
            <person name="Deshpande S."/>
            <person name="Douglass A.P."/>
            <person name="Hanson S.J."/>
            <person name="Klenk H.-P."/>
            <person name="LaButti K.M."/>
            <person name="Lapidus A."/>
            <person name="Lindquist E.A."/>
            <person name="Lipzen A.M."/>
            <person name="Meier-Kolthoff J.P."/>
            <person name="Ohm R.A."/>
            <person name="Otillar R.P."/>
            <person name="Pangilinan J.L."/>
            <person name="Peng Y."/>
            <person name="Rokas A."/>
            <person name="Rosa C.A."/>
            <person name="Scheuner C."/>
            <person name="Sibirny A.A."/>
            <person name="Slot J.C."/>
            <person name="Stielow J.B."/>
            <person name="Sun H."/>
            <person name="Kurtzman C.P."/>
            <person name="Blackwell M."/>
            <person name="Grigoriev I.V."/>
            <person name="Jeffries T.W."/>
        </authorList>
    </citation>
    <scope>NUCLEOTIDE SEQUENCE [LARGE SCALE GENOMIC DNA]</scope>
    <source>
        <strain evidence="13 14">DSM 6958</strain>
    </source>
</reference>
<evidence type="ECO:0000313" key="14">
    <source>
        <dbReference type="Proteomes" id="UP000095009"/>
    </source>
</evidence>
<evidence type="ECO:0000256" key="11">
    <source>
        <dbReference type="SAM" id="MobiDB-lite"/>
    </source>
</evidence>
<protein>
    <recommendedName>
        <fullName evidence="4">protein-serine/threonine phosphatase</fullName>
        <ecNumber evidence="4">3.1.3.16</ecNumber>
    </recommendedName>
</protein>
<evidence type="ECO:0000256" key="8">
    <source>
        <dbReference type="ARBA" id="ARBA00023211"/>
    </source>
</evidence>
<evidence type="ECO:0000256" key="7">
    <source>
        <dbReference type="ARBA" id="ARBA00022912"/>
    </source>
</evidence>
<comment type="cofactor">
    <cofactor evidence="2">
        <name>Mg(2+)</name>
        <dbReference type="ChEBI" id="CHEBI:18420"/>
    </cofactor>
</comment>
<keyword evidence="5" id="KW-0479">Metal-binding</keyword>
<dbReference type="Gene3D" id="3.60.40.10">
    <property type="entry name" value="PPM-type phosphatase domain"/>
    <property type="match status" value="1"/>
</dbReference>
<evidence type="ECO:0000256" key="3">
    <source>
        <dbReference type="ARBA" id="ARBA00006702"/>
    </source>
</evidence>
<evidence type="ECO:0000259" key="12">
    <source>
        <dbReference type="PROSITE" id="PS51746"/>
    </source>
</evidence>
<dbReference type="STRING" id="857566.A0A1E3PQ23"/>
<organism evidence="13 14">
    <name type="scientific">Nadsonia fulvescens var. elongata DSM 6958</name>
    <dbReference type="NCBI Taxonomy" id="857566"/>
    <lineage>
        <taxon>Eukaryota</taxon>
        <taxon>Fungi</taxon>
        <taxon>Dikarya</taxon>
        <taxon>Ascomycota</taxon>
        <taxon>Saccharomycotina</taxon>
        <taxon>Dipodascomycetes</taxon>
        <taxon>Dipodascales</taxon>
        <taxon>Dipodascales incertae sedis</taxon>
        <taxon>Nadsonia</taxon>
    </lineage>
</organism>
<evidence type="ECO:0000256" key="2">
    <source>
        <dbReference type="ARBA" id="ARBA00001946"/>
    </source>
</evidence>
<feature type="compositionally biased region" description="Acidic residues" evidence="11">
    <location>
        <begin position="342"/>
        <end position="368"/>
    </location>
</feature>
<dbReference type="PROSITE" id="PS51746">
    <property type="entry name" value="PPM_2"/>
    <property type="match status" value="1"/>
</dbReference>
<evidence type="ECO:0000256" key="5">
    <source>
        <dbReference type="ARBA" id="ARBA00022723"/>
    </source>
</evidence>
<dbReference type="SUPFAM" id="SSF81606">
    <property type="entry name" value="PP2C-like"/>
    <property type="match status" value="1"/>
</dbReference>
<dbReference type="InterPro" id="IPR000222">
    <property type="entry name" value="PP2C_BS"/>
</dbReference>
<comment type="cofactor">
    <cofactor evidence="1">
        <name>Mn(2+)</name>
        <dbReference type="ChEBI" id="CHEBI:29035"/>
    </cofactor>
</comment>
<feature type="domain" description="PPM-type phosphatase" evidence="12">
    <location>
        <begin position="23"/>
        <end position="303"/>
    </location>
</feature>
<evidence type="ECO:0000256" key="6">
    <source>
        <dbReference type="ARBA" id="ARBA00022801"/>
    </source>
</evidence>
<comment type="similarity">
    <text evidence="3 10">Belongs to the PP2C family.</text>
</comment>
<dbReference type="SMART" id="SM00332">
    <property type="entry name" value="PP2Cc"/>
    <property type="match status" value="1"/>
</dbReference>
<dbReference type="GO" id="GO:1904289">
    <property type="term" value="P:regulation of mitotic DNA damage checkpoint"/>
    <property type="evidence" value="ECO:0007669"/>
    <property type="project" value="UniProtKB-ARBA"/>
</dbReference>
<dbReference type="PANTHER" id="PTHR13832:SF565">
    <property type="entry name" value="AT28366P-RELATED"/>
    <property type="match status" value="1"/>
</dbReference>
<dbReference type="CDD" id="cd00143">
    <property type="entry name" value="PP2Cc"/>
    <property type="match status" value="1"/>
</dbReference>
<dbReference type="Pfam" id="PF00481">
    <property type="entry name" value="PP2C"/>
    <property type="match status" value="1"/>
</dbReference>
<dbReference type="GO" id="GO:0046872">
    <property type="term" value="F:metal ion binding"/>
    <property type="evidence" value="ECO:0007669"/>
    <property type="project" value="UniProtKB-KW"/>
</dbReference>
<comment type="catalytic activity">
    <reaction evidence="9">
        <text>O-phospho-L-threonyl-[protein] + H2O = L-threonyl-[protein] + phosphate</text>
        <dbReference type="Rhea" id="RHEA:47004"/>
        <dbReference type="Rhea" id="RHEA-COMP:11060"/>
        <dbReference type="Rhea" id="RHEA-COMP:11605"/>
        <dbReference type="ChEBI" id="CHEBI:15377"/>
        <dbReference type="ChEBI" id="CHEBI:30013"/>
        <dbReference type="ChEBI" id="CHEBI:43474"/>
        <dbReference type="ChEBI" id="CHEBI:61977"/>
        <dbReference type="EC" id="3.1.3.16"/>
    </reaction>
    <physiologicalReaction direction="left-to-right" evidence="9">
        <dbReference type="Rhea" id="RHEA:47005"/>
    </physiologicalReaction>
</comment>
<feature type="compositionally biased region" description="Basic and acidic residues" evidence="11">
    <location>
        <begin position="369"/>
        <end position="382"/>
    </location>
</feature>
<dbReference type="InterPro" id="IPR036457">
    <property type="entry name" value="PPM-type-like_dom_sf"/>
</dbReference>
<dbReference type="InterPro" id="IPR001932">
    <property type="entry name" value="PPM-type_phosphatase-like_dom"/>
</dbReference>
<dbReference type="PANTHER" id="PTHR13832">
    <property type="entry name" value="PROTEIN PHOSPHATASE 2C"/>
    <property type="match status" value="1"/>
</dbReference>
<evidence type="ECO:0000256" key="4">
    <source>
        <dbReference type="ARBA" id="ARBA00013081"/>
    </source>
</evidence>
<gene>
    <name evidence="13" type="ORF">NADFUDRAFT_81584</name>
</gene>
<evidence type="ECO:0000256" key="9">
    <source>
        <dbReference type="ARBA" id="ARBA00048832"/>
    </source>
</evidence>
<keyword evidence="7 10" id="KW-0904">Protein phosphatase</keyword>
<dbReference type="GO" id="GO:0004722">
    <property type="term" value="F:protein serine/threonine phosphatase activity"/>
    <property type="evidence" value="ECO:0007669"/>
    <property type="project" value="UniProtKB-EC"/>
</dbReference>
<dbReference type="EC" id="3.1.3.16" evidence="4"/>
<sequence>MGQILSQPVTEKHSERDGNGRLIYGISSMQGWRLSMEDAHSAVLDLQSSPSTAKSPNSNTTPASAKSPISFFGVFDGHGGDKVAIFTGENIHKIIAEQETFKNGDLAQSLKDGFLSADRAILQDPVVKNDPSGCTATSAFVTDKEIICGNAGDSRTVLGIKGIAKALSFDHKPQNEGERARICAAGGFVEAGRVNGNLALSRAIGDFDFKRSADLAPEEQVVTAFPEVIQHDLTPDDEFLILACDGIWDCMTSQSCVEYVRRGIGQGLELETICENLMDSCLAPSSDVLGVGCDNMTVLIVGLLQGKTKQEWYKMIANRINNGDGPVAPEDITEVHFSNHNEEDDEEHEEEREDEDEEDEDDRDEEGEDNSKEKDTENEKGMDGSVIRTPAKDLDDTHISTLQHLLGSNANVYRDNGYVVIEADNASELLETAGLQSAEAAVKANKRDAEAAEANDN</sequence>
<dbReference type="AlphaFoldDB" id="A0A1E3PQ23"/>
<dbReference type="FunFam" id="3.60.40.10:FF:000016">
    <property type="entry name" value="Protein phosphatase 2C"/>
    <property type="match status" value="1"/>
</dbReference>
<proteinExistence type="inferred from homology"/>
<accession>A0A1E3PQ23</accession>
<evidence type="ECO:0000313" key="13">
    <source>
        <dbReference type="EMBL" id="ODQ66937.1"/>
    </source>
</evidence>
<name>A0A1E3PQ23_9ASCO</name>
<dbReference type="GO" id="GO:1903753">
    <property type="term" value="P:negative regulation of p38MAPK cascade"/>
    <property type="evidence" value="ECO:0007669"/>
    <property type="project" value="UniProtKB-ARBA"/>
</dbReference>
<feature type="region of interest" description="Disordered" evidence="11">
    <location>
        <begin position="338"/>
        <end position="392"/>
    </location>
</feature>
<keyword evidence="8" id="KW-0464">Manganese</keyword>
<keyword evidence="14" id="KW-1185">Reference proteome</keyword>
<dbReference type="InterPro" id="IPR015655">
    <property type="entry name" value="PP2C"/>
</dbReference>
<dbReference type="OrthoDB" id="10264738at2759"/>
<dbReference type="PROSITE" id="PS01032">
    <property type="entry name" value="PPM_1"/>
    <property type="match status" value="1"/>
</dbReference>
<evidence type="ECO:0000256" key="10">
    <source>
        <dbReference type="RuleBase" id="RU003465"/>
    </source>
</evidence>